<dbReference type="PANTHER" id="PTHR43537:SF24">
    <property type="entry name" value="GLUCONATE OPERON TRANSCRIPTIONAL REPRESSOR"/>
    <property type="match status" value="1"/>
</dbReference>
<dbReference type="KEGG" id="acad:UA74_20440"/>
<dbReference type="Pfam" id="PF00392">
    <property type="entry name" value="GntR"/>
    <property type="match status" value="1"/>
</dbReference>
<dbReference type="EMBL" id="CP016076">
    <property type="protein sequence ID" value="APU16113.1"/>
    <property type="molecule type" value="Genomic_DNA"/>
</dbReference>
<dbReference type="GO" id="GO:0003677">
    <property type="term" value="F:DNA binding"/>
    <property type="evidence" value="ECO:0007669"/>
    <property type="project" value="UniProtKB-KW"/>
</dbReference>
<evidence type="ECO:0000313" key="6">
    <source>
        <dbReference type="Proteomes" id="UP000185511"/>
    </source>
</evidence>
<accession>A0AAC9LDS1</accession>
<dbReference type="PROSITE" id="PS50949">
    <property type="entry name" value="HTH_GNTR"/>
    <property type="match status" value="1"/>
</dbReference>
<feature type="domain" description="HTH gntR-type" evidence="4">
    <location>
        <begin position="4"/>
        <end position="71"/>
    </location>
</feature>
<reference evidence="6" key="1">
    <citation type="submission" date="2016-06" db="EMBL/GenBank/DDBJ databases">
        <title>Complete genome sequence of Actinoalloteichus fjordicus DSM 46855 (=ADI127-17), type strain of the new species Actinoalloteichus fjordicus.</title>
        <authorList>
            <person name="Ruckert C."/>
            <person name="Nouioui I."/>
            <person name="Willmese J."/>
            <person name="van Wezel G."/>
            <person name="Klenk H.-P."/>
            <person name="Kalinowski J."/>
            <person name="Zotchev S.B."/>
        </authorList>
    </citation>
    <scope>NUCLEOTIDE SEQUENCE [LARGE SCALE GENOMIC DNA]</scope>
    <source>
        <strain evidence="6">ADI127-7</strain>
    </source>
</reference>
<evidence type="ECO:0000259" key="4">
    <source>
        <dbReference type="PROSITE" id="PS50949"/>
    </source>
</evidence>
<gene>
    <name evidence="5" type="ORF">UA74_20440</name>
</gene>
<proteinExistence type="predicted"/>
<dbReference type="Gene3D" id="1.10.10.10">
    <property type="entry name" value="Winged helix-like DNA-binding domain superfamily/Winged helix DNA-binding domain"/>
    <property type="match status" value="1"/>
</dbReference>
<keyword evidence="2" id="KW-0238">DNA-binding</keyword>
<dbReference type="InterPro" id="IPR011711">
    <property type="entry name" value="GntR_C"/>
</dbReference>
<dbReference type="SMART" id="SM00345">
    <property type="entry name" value="HTH_GNTR"/>
    <property type="match status" value="1"/>
</dbReference>
<dbReference type="Gene3D" id="1.20.120.530">
    <property type="entry name" value="GntR ligand-binding domain-like"/>
    <property type="match status" value="1"/>
</dbReference>
<dbReference type="Proteomes" id="UP000185511">
    <property type="component" value="Chromosome"/>
</dbReference>
<dbReference type="AlphaFoldDB" id="A0AAC9LDS1"/>
<dbReference type="CDD" id="cd07377">
    <property type="entry name" value="WHTH_GntR"/>
    <property type="match status" value="1"/>
</dbReference>
<evidence type="ECO:0000256" key="2">
    <source>
        <dbReference type="ARBA" id="ARBA00023125"/>
    </source>
</evidence>
<dbReference type="InterPro" id="IPR000524">
    <property type="entry name" value="Tscrpt_reg_HTH_GntR"/>
</dbReference>
<dbReference type="InterPro" id="IPR008920">
    <property type="entry name" value="TF_FadR/GntR_C"/>
</dbReference>
<evidence type="ECO:0000256" key="3">
    <source>
        <dbReference type="ARBA" id="ARBA00023163"/>
    </source>
</evidence>
<organism evidence="5 6">
    <name type="scientific">Actinoalloteichus fjordicus</name>
    <dbReference type="NCBI Taxonomy" id="1612552"/>
    <lineage>
        <taxon>Bacteria</taxon>
        <taxon>Bacillati</taxon>
        <taxon>Actinomycetota</taxon>
        <taxon>Actinomycetes</taxon>
        <taxon>Pseudonocardiales</taxon>
        <taxon>Pseudonocardiaceae</taxon>
        <taxon>Actinoalloteichus</taxon>
    </lineage>
</organism>
<dbReference type="SUPFAM" id="SSF46785">
    <property type="entry name" value="Winged helix' DNA-binding domain"/>
    <property type="match status" value="1"/>
</dbReference>
<evidence type="ECO:0000256" key="1">
    <source>
        <dbReference type="ARBA" id="ARBA00023015"/>
    </source>
</evidence>
<dbReference type="SMART" id="SM00895">
    <property type="entry name" value="FCD"/>
    <property type="match status" value="1"/>
</dbReference>
<dbReference type="InterPro" id="IPR036388">
    <property type="entry name" value="WH-like_DNA-bd_sf"/>
</dbReference>
<keyword evidence="3" id="KW-0804">Transcription</keyword>
<protein>
    <submittedName>
        <fullName evidence="5">Transcriptional regulator</fullName>
    </submittedName>
</protein>
<dbReference type="InterPro" id="IPR036390">
    <property type="entry name" value="WH_DNA-bd_sf"/>
</dbReference>
<dbReference type="Pfam" id="PF07729">
    <property type="entry name" value="FCD"/>
    <property type="match status" value="1"/>
</dbReference>
<dbReference type="GO" id="GO:0003700">
    <property type="term" value="F:DNA-binding transcription factor activity"/>
    <property type="evidence" value="ECO:0007669"/>
    <property type="project" value="InterPro"/>
</dbReference>
<evidence type="ECO:0000313" key="5">
    <source>
        <dbReference type="EMBL" id="APU16113.1"/>
    </source>
</evidence>
<name>A0AAC9LDS1_9PSEU</name>
<keyword evidence="1" id="KW-0805">Transcription regulation</keyword>
<sequence>MARSLLRDEAYRAIRDAIVDGTLAPGERLLDTELIDWLGVSRTPIREALARLEQAGLVRSKPGRYTIVAPLDVRATREAQSVAAALHELAVRESAAALTDVELSLMRAANQRLADALRAEDVDGALTADDEFHAVPVIAAANETLRSMLDQVTPLLRRVERVRFSSLAGRGSVAQHARIIELCASGDVEGAAAATRHNWETLEPLLAAHEDGEDAAMS</sequence>
<keyword evidence="6" id="KW-1185">Reference proteome</keyword>
<dbReference type="PANTHER" id="PTHR43537">
    <property type="entry name" value="TRANSCRIPTIONAL REGULATOR, GNTR FAMILY"/>
    <property type="match status" value="1"/>
</dbReference>
<dbReference type="SUPFAM" id="SSF48008">
    <property type="entry name" value="GntR ligand-binding domain-like"/>
    <property type="match status" value="1"/>
</dbReference>